<evidence type="ECO:0000313" key="2">
    <source>
        <dbReference type="EMBL" id="KAL2820339.1"/>
    </source>
</evidence>
<protein>
    <submittedName>
        <fullName evidence="2">Uncharacterized protein</fullName>
    </submittedName>
</protein>
<dbReference type="Gene3D" id="2.120.10.10">
    <property type="match status" value="1"/>
</dbReference>
<comment type="caution">
    <text evidence="2">The sequence shown here is derived from an EMBL/GenBank/DDBJ whole genome shotgun (WGS) entry which is preliminary data.</text>
</comment>
<reference evidence="2 3" key="1">
    <citation type="submission" date="2024-07" db="EMBL/GenBank/DDBJ databases">
        <title>Section-level genome sequencing and comparative genomics of Aspergillus sections Usti and Cavernicolus.</title>
        <authorList>
            <consortium name="Lawrence Berkeley National Laboratory"/>
            <person name="Nybo J.L."/>
            <person name="Vesth T.C."/>
            <person name="Theobald S."/>
            <person name="Frisvad J.C."/>
            <person name="Larsen T.O."/>
            <person name="Kjaerboelling I."/>
            <person name="Rothschild-Mancinelli K."/>
            <person name="Lyhne E.K."/>
            <person name="Kogle M.E."/>
            <person name="Barry K."/>
            <person name="Clum A."/>
            <person name="Na H."/>
            <person name="Ledsgaard L."/>
            <person name="Lin J."/>
            <person name="Lipzen A."/>
            <person name="Kuo A."/>
            <person name="Riley R."/>
            <person name="Mondo S."/>
            <person name="Labutti K."/>
            <person name="Haridas S."/>
            <person name="Pangalinan J."/>
            <person name="Salamov A.A."/>
            <person name="Simmons B.A."/>
            <person name="Magnuson J.K."/>
            <person name="Chen J."/>
            <person name="Drula E."/>
            <person name="Henrissat B."/>
            <person name="Wiebenga A."/>
            <person name="Lubbers R.J."/>
            <person name="Gomes A.C."/>
            <person name="Makela M.R."/>
            <person name="Stajich J."/>
            <person name="Grigoriev I.V."/>
            <person name="Mortensen U.H."/>
            <person name="De Vries R.P."/>
            <person name="Baker S.E."/>
            <person name="Andersen M.R."/>
        </authorList>
    </citation>
    <scope>NUCLEOTIDE SEQUENCE [LARGE SCALE GENOMIC DNA]</scope>
    <source>
        <strain evidence="2 3">CBS 588.65</strain>
    </source>
</reference>
<keyword evidence="1" id="KW-0732">Signal</keyword>
<keyword evidence="3" id="KW-1185">Reference proteome</keyword>
<dbReference type="PANTHER" id="PTHR38792">
    <property type="entry name" value="BNR/ASP-BOX REPEAT DOMAIN PROTEIN (AFU_ORTHOLOGUE AFUA_7G06430)-RELATED"/>
    <property type="match status" value="1"/>
</dbReference>
<gene>
    <name evidence="2" type="ORF">BJX63DRAFT_428172</name>
</gene>
<sequence length="243" mass="27009">MGHALSTIPIYPTPSRHHPHRRRILFVQSARRCLHRAIREHRQRLDLQLCSHIAWGAGPQRVSHGSAALWEPFLMVYENQLVCFFSDSRDPAHSQKLSYATSSDLLTWSDAANTVAYTTYKDRPGMATVAYTPPTENYIITYEYCGVEGCGITYRLSLSPLTFGAAADKVVSPANTDPPSLGGNPYVFWTEHPDRTDGSILLIPSTGSWEEVFVNDDVAGRRHGGGDVVCVFEGAKYQEAPVR</sequence>
<dbReference type="PANTHER" id="PTHR38792:SF3">
    <property type="entry name" value="BNR_ASP-BOX REPEAT DOMAIN PROTEIN (AFU_ORTHOLOGUE AFUA_7G06430)-RELATED"/>
    <property type="match status" value="1"/>
</dbReference>
<dbReference type="SUPFAM" id="SSF75005">
    <property type="entry name" value="Arabinanase/levansucrase/invertase"/>
    <property type="match status" value="1"/>
</dbReference>
<evidence type="ECO:0000313" key="3">
    <source>
        <dbReference type="Proteomes" id="UP001610334"/>
    </source>
</evidence>
<dbReference type="InterPro" id="IPR023296">
    <property type="entry name" value="Glyco_hydro_beta-prop_sf"/>
</dbReference>
<evidence type="ECO:0000256" key="1">
    <source>
        <dbReference type="ARBA" id="ARBA00022729"/>
    </source>
</evidence>
<organism evidence="2 3">
    <name type="scientific">Aspergillus granulosus</name>
    <dbReference type="NCBI Taxonomy" id="176169"/>
    <lineage>
        <taxon>Eukaryota</taxon>
        <taxon>Fungi</taxon>
        <taxon>Dikarya</taxon>
        <taxon>Ascomycota</taxon>
        <taxon>Pezizomycotina</taxon>
        <taxon>Eurotiomycetes</taxon>
        <taxon>Eurotiomycetidae</taxon>
        <taxon>Eurotiales</taxon>
        <taxon>Aspergillaceae</taxon>
        <taxon>Aspergillus</taxon>
        <taxon>Aspergillus subgen. Nidulantes</taxon>
    </lineage>
</organism>
<proteinExistence type="predicted"/>
<name>A0ABR4HXX7_9EURO</name>
<dbReference type="Proteomes" id="UP001610334">
    <property type="component" value="Unassembled WGS sequence"/>
</dbReference>
<accession>A0ABR4HXX7</accession>
<dbReference type="EMBL" id="JBFXLT010000007">
    <property type="protein sequence ID" value="KAL2820339.1"/>
    <property type="molecule type" value="Genomic_DNA"/>
</dbReference>